<proteinExistence type="predicted"/>
<dbReference type="Proteomes" id="UP000326062">
    <property type="component" value="Chromosome 7"/>
</dbReference>
<dbReference type="GO" id="GO:0003697">
    <property type="term" value="F:single-stranded DNA binding"/>
    <property type="evidence" value="ECO:0007669"/>
    <property type="project" value="TreeGrafter"/>
</dbReference>
<dbReference type="Gene3D" id="1.10.10.1450">
    <property type="match status" value="1"/>
</dbReference>
<dbReference type="GO" id="GO:0003690">
    <property type="term" value="F:double-stranded DNA binding"/>
    <property type="evidence" value="ECO:0007669"/>
    <property type="project" value="TreeGrafter"/>
</dbReference>
<dbReference type="GO" id="GO:0031297">
    <property type="term" value="P:replication fork processing"/>
    <property type="evidence" value="ECO:0007669"/>
    <property type="project" value="TreeGrafter"/>
</dbReference>
<keyword evidence="3" id="KW-1185">Reference proteome</keyword>
<dbReference type="GO" id="GO:0000793">
    <property type="term" value="C:condensed chromosome"/>
    <property type="evidence" value="ECO:0007669"/>
    <property type="project" value="TreeGrafter"/>
</dbReference>
<dbReference type="GO" id="GO:0035861">
    <property type="term" value="C:site of double-strand break"/>
    <property type="evidence" value="ECO:0007669"/>
    <property type="project" value="TreeGrafter"/>
</dbReference>
<sequence length="150" mass="17463">MMLDKMQIRVIFLFKFKMSHKAEDTTRNINNAFGPGIANERTVQQWFRKFCKGNESLEDKEHHSRLLDVDKDQLRAIIKADPLSATQEAAEELNVDHSSIIRRCLISLPLIKKNNNNNNPFEVSSLILHNNEPLLNWIVTCDKKCILYNR</sequence>
<dbReference type="PANTHER" id="PTHR46060:SF2">
    <property type="entry name" value="HISTONE-LYSINE N-METHYLTRANSFERASE SETMAR"/>
    <property type="match status" value="1"/>
</dbReference>
<dbReference type="GO" id="GO:0046975">
    <property type="term" value="F:histone H3K36 methyltransferase activity"/>
    <property type="evidence" value="ECO:0007669"/>
    <property type="project" value="TreeGrafter"/>
</dbReference>
<dbReference type="GO" id="GO:0000014">
    <property type="term" value="F:single-stranded DNA endodeoxyribonuclease activity"/>
    <property type="evidence" value="ECO:0007669"/>
    <property type="project" value="TreeGrafter"/>
</dbReference>
<dbReference type="GO" id="GO:0000729">
    <property type="term" value="P:DNA double-strand break processing"/>
    <property type="evidence" value="ECO:0007669"/>
    <property type="project" value="TreeGrafter"/>
</dbReference>
<protein>
    <recommendedName>
        <fullName evidence="1">Mos1 transposase HTH domain-containing protein</fullName>
    </recommendedName>
</protein>
<dbReference type="GO" id="GO:0044774">
    <property type="term" value="P:mitotic DNA integrity checkpoint signaling"/>
    <property type="evidence" value="ECO:0007669"/>
    <property type="project" value="TreeGrafter"/>
</dbReference>
<gene>
    <name evidence="2" type="ORF">FD755_014376</name>
</gene>
<dbReference type="GO" id="GO:0042800">
    <property type="term" value="F:histone H3K4 methyltransferase activity"/>
    <property type="evidence" value="ECO:0007669"/>
    <property type="project" value="TreeGrafter"/>
</dbReference>
<dbReference type="GO" id="GO:0005634">
    <property type="term" value="C:nucleus"/>
    <property type="evidence" value="ECO:0007669"/>
    <property type="project" value="TreeGrafter"/>
</dbReference>
<evidence type="ECO:0000259" key="1">
    <source>
        <dbReference type="Pfam" id="PF17906"/>
    </source>
</evidence>
<reference evidence="2 3" key="1">
    <citation type="submission" date="2019-06" db="EMBL/GenBank/DDBJ databases">
        <title>Discovery of a novel chromosome fission-fusion reversal in muntjac.</title>
        <authorList>
            <person name="Mudd A.B."/>
            <person name="Bredeson J.V."/>
            <person name="Baum R."/>
            <person name="Hockemeyer D."/>
            <person name="Rokhsar D.S."/>
        </authorList>
    </citation>
    <scope>NUCLEOTIDE SEQUENCE [LARGE SCALE GENOMIC DNA]</scope>
    <source>
        <strain evidence="2">UCam_UCB_Mr</strain>
        <tissue evidence="2">Fibroblast cell line</tissue>
    </source>
</reference>
<accession>A0A5N3XJ73</accession>
<dbReference type="InterPro" id="IPR041426">
    <property type="entry name" value="Mos1_HTH"/>
</dbReference>
<feature type="domain" description="Mos1 transposase HTH" evidence="1">
    <location>
        <begin position="5"/>
        <end position="54"/>
    </location>
</feature>
<name>A0A5N3XJ73_MUNRE</name>
<dbReference type="GO" id="GO:0044547">
    <property type="term" value="F:DNA topoisomerase binding"/>
    <property type="evidence" value="ECO:0007669"/>
    <property type="project" value="TreeGrafter"/>
</dbReference>
<dbReference type="PANTHER" id="PTHR46060">
    <property type="entry name" value="MARINER MOS1 TRANSPOSASE-LIKE PROTEIN"/>
    <property type="match status" value="1"/>
</dbReference>
<dbReference type="Pfam" id="PF17906">
    <property type="entry name" value="HTH_48"/>
    <property type="match status" value="1"/>
</dbReference>
<evidence type="ECO:0000313" key="2">
    <source>
        <dbReference type="EMBL" id="KAB0374120.1"/>
    </source>
</evidence>
<dbReference type="GO" id="GO:0006303">
    <property type="term" value="P:double-strand break repair via nonhomologous end joining"/>
    <property type="evidence" value="ECO:0007669"/>
    <property type="project" value="TreeGrafter"/>
</dbReference>
<dbReference type="EMBL" id="VCEB01000008">
    <property type="protein sequence ID" value="KAB0374120.1"/>
    <property type="molecule type" value="Genomic_DNA"/>
</dbReference>
<dbReference type="AlphaFoldDB" id="A0A5N3XJ73"/>
<evidence type="ECO:0000313" key="3">
    <source>
        <dbReference type="Proteomes" id="UP000326062"/>
    </source>
</evidence>
<dbReference type="GO" id="GO:0015074">
    <property type="term" value="P:DNA integration"/>
    <property type="evidence" value="ECO:0007669"/>
    <property type="project" value="TreeGrafter"/>
</dbReference>
<comment type="caution">
    <text evidence="2">The sequence shown here is derived from an EMBL/GenBank/DDBJ whole genome shotgun (WGS) entry which is preliminary data.</text>
</comment>
<organism evidence="2 3">
    <name type="scientific">Muntiacus reevesi</name>
    <name type="common">Reeves' muntjac</name>
    <name type="synonym">Cervus reevesi</name>
    <dbReference type="NCBI Taxonomy" id="9886"/>
    <lineage>
        <taxon>Eukaryota</taxon>
        <taxon>Metazoa</taxon>
        <taxon>Chordata</taxon>
        <taxon>Craniata</taxon>
        <taxon>Vertebrata</taxon>
        <taxon>Euteleostomi</taxon>
        <taxon>Mammalia</taxon>
        <taxon>Eutheria</taxon>
        <taxon>Laurasiatheria</taxon>
        <taxon>Artiodactyla</taxon>
        <taxon>Ruminantia</taxon>
        <taxon>Pecora</taxon>
        <taxon>Cervidae</taxon>
        <taxon>Muntiacinae</taxon>
        <taxon>Muntiacus</taxon>
    </lineage>
</organism>
<dbReference type="InterPro" id="IPR052709">
    <property type="entry name" value="Transposase-MT_Hybrid"/>
</dbReference>